<protein>
    <submittedName>
        <fullName evidence="1">Uncharacterized protein</fullName>
    </submittedName>
</protein>
<evidence type="ECO:0000313" key="2">
    <source>
        <dbReference type="Proteomes" id="UP000093197"/>
    </source>
</evidence>
<comment type="caution">
    <text evidence="1">The sequence shown here is derived from an EMBL/GenBank/DDBJ whole genome shotgun (WGS) entry which is preliminary data.</text>
</comment>
<dbReference type="EMBL" id="LIDT01000009">
    <property type="protein sequence ID" value="OCR34912.1"/>
    <property type="molecule type" value="Genomic_DNA"/>
</dbReference>
<sequence>MIQETNDLKIWKKELSDTRQTASADICQTEYPNRRIPGFPVTR</sequence>
<reference evidence="1 2" key="1">
    <citation type="journal article" date="2016" name="PLoS ONE">
        <title>Genomic Diversity of Enterotoxigenic Strains of Bacteroides fragilis.</title>
        <authorList>
            <person name="Pierce J.V."/>
            <person name="Bernstein H.D."/>
        </authorList>
    </citation>
    <scope>NUCLEOTIDE SEQUENCE [LARGE SCALE GENOMIC DNA]</scope>
    <source>
        <strain evidence="1 2">20793-3</strain>
    </source>
</reference>
<organism evidence="1 2">
    <name type="scientific">Bacteroides fragilis</name>
    <dbReference type="NCBI Taxonomy" id="817"/>
    <lineage>
        <taxon>Bacteria</taxon>
        <taxon>Pseudomonadati</taxon>
        <taxon>Bacteroidota</taxon>
        <taxon>Bacteroidia</taxon>
        <taxon>Bacteroidales</taxon>
        <taxon>Bacteroidaceae</taxon>
        <taxon>Bacteroides</taxon>
    </lineage>
</organism>
<dbReference type="Proteomes" id="UP000093197">
    <property type="component" value="Unassembled WGS sequence"/>
</dbReference>
<evidence type="ECO:0000313" key="1">
    <source>
        <dbReference type="EMBL" id="OCR34912.1"/>
    </source>
</evidence>
<accession>A0A853Q0X5</accession>
<name>A0A853Q0X5_BACFG</name>
<gene>
    <name evidence="1" type="ORF">AC094_07210</name>
</gene>
<proteinExistence type="predicted"/>
<dbReference type="AlphaFoldDB" id="A0A853Q0X5"/>